<feature type="region of interest" description="Disordered" evidence="2">
    <location>
        <begin position="376"/>
        <end position="395"/>
    </location>
</feature>
<feature type="compositionally biased region" description="Polar residues" evidence="2">
    <location>
        <begin position="39"/>
        <end position="51"/>
    </location>
</feature>
<feature type="compositionally biased region" description="Basic and acidic residues" evidence="2">
    <location>
        <begin position="163"/>
        <end position="180"/>
    </location>
</feature>
<reference evidence="3" key="1">
    <citation type="journal article" date="2014" name="Genome Announc.">
        <title>De novo whole-genome sequence and genome annotation of Lichtheimia ramosa.</title>
        <authorList>
            <person name="Linde J."/>
            <person name="Schwartze V."/>
            <person name="Binder U."/>
            <person name="Lass-Florl C."/>
            <person name="Voigt K."/>
            <person name="Horn F."/>
        </authorList>
    </citation>
    <scope>NUCLEOTIDE SEQUENCE</scope>
    <source>
        <strain evidence="3">JMRC FSU:6197</strain>
    </source>
</reference>
<sequence>MTDILHRPKIPPPPLPPQHTSSSSSSYNEDTDGSEADTALNTPTSWTTDHNSRWSLASAMSTAFSRHSFIHHKKKRSNDIHHTSTSPPTLPPRPVSTYHIPSNSIPHKASSPPLPSYTYRASWAPRTLSSAASDGSLKLALDDDNDNGYLSVNTAATAPPPLPKHDGRPPTPPRHHDDHDSYLHVVEDPFEGASWSGSDLRQLLHEDNHDYHNNSRSSFILQHPNGSSVSNISSTNSSSGTRLSSSNMTSSSITHSTEYSSKRACDHEMVRVAKLLSAVYEFENSPQLHQQPEQVQDFCGHIRQLLEDWAEQPTTLVGSVAARRLKRDNNNVATRTNMAANAATVGGTLYYNVRHHPHYYKRRRLRRQQTAILRQRVRQRRQQRVNQNEKDQDNEEIGYEQVAQLQQRVDKAEAETRAAQQATRLVQADMHEKIQQSQATLRIQMAHLEQALATVQRDRDTIEQRTLDQMRQQHYHAIDDSSNDTDSLRLQVIELESRCNRIQKNHDQERLRLQRAVDNATDRQTQAEYAVQGLKTSLSAAEKTVAELELKLEVAKSMAKKQQEEQQAKLVEADHTLCRQTEMNLQREIAAQQAEVARLNRSLQQLSEQHQHEIAAQKNEIAHLQQSLQQISEQQQRERDTWKQQLREEFSALYYHEKEAYKVQISREMRMLANKVAEQDADIESMERRQQQDAKAVATAESMRRAIEARCNEKRVAWEDEEKKLKMTIVELEQKVSRLEQDALQLYSRNLKLAHQLGQCAP</sequence>
<proteinExistence type="predicted"/>
<feature type="region of interest" description="Disordered" evidence="2">
    <location>
        <begin position="67"/>
        <end position="114"/>
    </location>
</feature>
<evidence type="ECO:0000313" key="3">
    <source>
        <dbReference type="EMBL" id="CDS05550.1"/>
    </source>
</evidence>
<feature type="region of interest" description="Disordered" evidence="2">
    <location>
        <begin position="1"/>
        <end position="51"/>
    </location>
</feature>
<dbReference type="OrthoDB" id="2290754at2759"/>
<feature type="region of interest" description="Disordered" evidence="2">
    <location>
        <begin position="150"/>
        <end position="180"/>
    </location>
</feature>
<dbReference type="EMBL" id="LK023317">
    <property type="protein sequence ID" value="CDS05550.1"/>
    <property type="molecule type" value="Genomic_DNA"/>
</dbReference>
<feature type="compositionally biased region" description="Low complexity" evidence="2">
    <location>
        <begin position="225"/>
        <end position="253"/>
    </location>
</feature>
<organism evidence="3">
    <name type="scientific">Lichtheimia ramosa</name>
    <dbReference type="NCBI Taxonomy" id="688394"/>
    <lineage>
        <taxon>Eukaryota</taxon>
        <taxon>Fungi</taxon>
        <taxon>Fungi incertae sedis</taxon>
        <taxon>Mucoromycota</taxon>
        <taxon>Mucoromycotina</taxon>
        <taxon>Mucoromycetes</taxon>
        <taxon>Mucorales</taxon>
        <taxon>Lichtheimiaceae</taxon>
        <taxon>Lichtheimia</taxon>
    </lineage>
</organism>
<feature type="region of interest" description="Disordered" evidence="2">
    <location>
        <begin position="215"/>
        <end position="253"/>
    </location>
</feature>
<feature type="coiled-coil region" evidence="1">
    <location>
        <begin position="531"/>
        <end position="641"/>
    </location>
</feature>
<protein>
    <submittedName>
        <fullName evidence="3">Uncharacterized protein</fullName>
    </submittedName>
</protein>
<dbReference type="AlphaFoldDB" id="A0A077WDT9"/>
<feature type="coiled-coil region" evidence="1">
    <location>
        <begin position="715"/>
        <end position="749"/>
    </location>
</feature>
<gene>
    <name evidence="3" type="ORF">LRAMOSA08078</name>
</gene>
<keyword evidence="1" id="KW-0175">Coiled coil</keyword>
<feature type="coiled-coil region" evidence="1">
    <location>
        <begin position="395"/>
        <end position="465"/>
    </location>
</feature>
<name>A0A077WDT9_9FUNG</name>
<evidence type="ECO:0000256" key="1">
    <source>
        <dbReference type="SAM" id="Coils"/>
    </source>
</evidence>
<accession>A0A077WDT9</accession>
<evidence type="ECO:0000256" key="2">
    <source>
        <dbReference type="SAM" id="MobiDB-lite"/>
    </source>
</evidence>